<evidence type="ECO:0000313" key="4">
    <source>
        <dbReference type="Proteomes" id="UP000249723"/>
    </source>
</evidence>
<dbReference type="Proteomes" id="UP000249723">
    <property type="component" value="Unassembled WGS sequence"/>
</dbReference>
<feature type="compositionally biased region" description="Polar residues" evidence="1">
    <location>
        <begin position="529"/>
        <end position="538"/>
    </location>
</feature>
<organism evidence="3 4">
    <name type="scientific">Microbotryum saponariae</name>
    <dbReference type="NCBI Taxonomy" id="289078"/>
    <lineage>
        <taxon>Eukaryota</taxon>
        <taxon>Fungi</taxon>
        <taxon>Dikarya</taxon>
        <taxon>Basidiomycota</taxon>
        <taxon>Pucciniomycotina</taxon>
        <taxon>Microbotryomycetes</taxon>
        <taxon>Microbotryales</taxon>
        <taxon>Microbotryaceae</taxon>
        <taxon>Microbotryum</taxon>
    </lineage>
</organism>
<keyword evidence="4" id="KW-1185">Reference proteome</keyword>
<dbReference type="PANTHER" id="PTHR35872">
    <property type="entry name" value="INTEGRAL MEMBRANE PROTEIN (AFU_ORTHOLOGUE AFUA_5G07110)"/>
    <property type="match status" value="1"/>
</dbReference>
<feature type="region of interest" description="Disordered" evidence="1">
    <location>
        <begin position="678"/>
        <end position="705"/>
    </location>
</feature>
<keyword evidence="2" id="KW-0472">Membrane</keyword>
<accession>A0A2X0LLN8</accession>
<feature type="compositionally biased region" description="Polar residues" evidence="1">
    <location>
        <begin position="171"/>
        <end position="190"/>
    </location>
</feature>
<feature type="region of interest" description="Disordered" evidence="1">
    <location>
        <begin position="287"/>
        <end position="330"/>
    </location>
</feature>
<feature type="region of interest" description="Disordered" evidence="1">
    <location>
        <begin position="1"/>
        <end position="123"/>
    </location>
</feature>
<dbReference type="Pfam" id="PF11204">
    <property type="entry name" value="DUF2985"/>
    <property type="match status" value="1"/>
</dbReference>
<sequence>MSGANSTTDEASASASGAPRRPTTGPSPYGVGTTPSQSIRVKRQGRQGQRADAEFRPSPAPSLPVDTSRGFSEPIALQASRTDDNALESLNTNPDSVETRARASTSPSGVVPIGRSGTATGRRRGYSITERLWGEDGYQQLSRPRLGSAGVSASASSQQPLPSSAQGSGLPTLSTAADANLNRSPPSANVSRIGRARAPSVASTTSSNNPVNVIIPRESVGRARRSSIVAQAISEEDHHAQEVDLLDVLDPAVSTTATLTNIQGAFWPNIFARKPIVEIEPLSPIVETRSNDPTRKPDGESSLTIEEHPLARTTTINTIPDGEDDEEEDDEDEVDLLDEHLKKLLKKQKRKETFRLQMQGIKAFLKTPLGVFFFIYGSELLHPSENLIEQLTDVDTLACCPVNVVVWGAGLVLLLMIPMGSYAKKLWVEVCSQVLTGLFCVTSLFPLPWRLMDAYNICIIWHYAVVTRKRRARIGLPPLKDPNDLPDPAEAEYWIGAGGEKMTGPRIAPAVVPPHKSKLPWKKNKDTSPDANGTTPNADSIPLGVIESHGSSDGLDEVVVLSDKEEAKLRHAQAKFARSQNYYRPHTTPTHHAFPIKQAIWISFFMIGNSAFQAILCGVMWGLNRYDRPPWTTACLIPLSFGCGIAGAILIWQCSERTKRKAEVTAKVWRMMKKDEEELQKRRKEATDRRVARHKEKKHRHGPAALGALALGRKSKVDLETTKAANS</sequence>
<evidence type="ECO:0000256" key="2">
    <source>
        <dbReference type="SAM" id="Phobius"/>
    </source>
</evidence>
<feature type="compositionally biased region" description="Basic and acidic residues" evidence="1">
    <location>
        <begin position="678"/>
        <end position="690"/>
    </location>
</feature>
<name>A0A2X0LLN8_9BASI</name>
<feature type="transmembrane region" description="Helical" evidence="2">
    <location>
        <begin position="629"/>
        <end position="652"/>
    </location>
</feature>
<dbReference type="OrthoDB" id="2536800at2759"/>
<dbReference type="PANTHER" id="PTHR35872:SF2">
    <property type="entry name" value="INTEGRAL MEMBRANE PROTEIN (AFU_ORTHOLOGUE AFUA_5G07110)"/>
    <property type="match status" value="1"/>
</dbReference>
<reference evidence="4" key="1">
    <citation type="submission" date="2016-10" db="EMBL/GenBank/DDBJ databases">
        <authorList>
            <person name="Jeantristanb JTB J.-T."/>
            <person name="Ricardo R."/>
        </authorList>
    </citation>
    <scope>NUCLEOTIDE SEQUENCE [LARGE SCALE GENOMIC DNA]</scope>
</reference>
<dbReference type="AlphaFoldDB" id="A0A2X0LLN8"/>
<dbReference type="InterPro" id="IPR021369">
    <property type="entry name" value="DUF2985"/>
</dbReference>
<feature type="compositionally biased region" description="Low complexity" evidence="1">
    <location>
        <begin position="147"/>
        <end position="169"/>
    </location>
</feature>
<dbReference type="STRING" id="289078.A0A2X0LLN8"/>
<feature type="compositionally biased region" description="Acidic residues" evidence="1">
    <location>
        <begin position="321"/>
        <end position="330"/>
    </location>
</feature>
<evidence type="ECO:0000256" key="1">
    <source>
        <dbReference type="SAM" id="MobiDB-lite"/>
    </source>
</evidence>
<feature type="compositionally biased region" description="Basic residues" evidence="1">
    <location>
        <begin position="691"/>
        <end position="702"/>
    </location>
</feature>
<feature type="transmembrane region" description="Helical" evidence="2">
    <location>
        <begin position="599"/>
        <end position="623"/>
    </location>
</feature>
<feature type="compositionally biased region" description="Polar residues" evidence="1">
    <location>
        <begin position="1"/>
        <end position="10"/>
    </location>
</feature>
<keyword evidence="2" id="KW-1133">Transmembrane helix</keyword>
<dbReference type="EMBL" id="FMWP01000116">
    <property type="protein sequence ID" value="SDA01453.1"/>
    <property type="molecule type" value="Genomic_DNA"/>
</dbReference>
<protein>
    <submittedName>
        <fullName evidence="3">BZ3500_MvSof-1268-A1-R1_Chr10-1g02681 protein</fullName>
    </submittedName>
</protein>
<evidence type="ECO:0000313" key="3">
    <source>
        <dbReference type="EMBL" id="SDA01453.1"/>
    </source>
</evidence>
<feature type="region of interest" description="Disordered" evidence="1">
    <location>
        <begin position="514"/>
        <end position="543"/>
    </location>
</feature>
<feature type="compositionally biased region" description="Polar residues" evidence="1">
    <location>
        <begin position="201"/>
        <end position="211"/>
    </location>
</feature>
<proteinExistence type="predicted"/>
<keyword evidence="2" id="KW-0812">Transmembrane</keyword>
<feature type="region of interest" description="Disordered" evidence="1">
    <location>
        <begin position="144"/>
        <end position="212"/>
    </location>
</feature>
<feature type="compositionally biased region" description="Basic and acidic residues" evidence="1">
    <location>
        <begin position="289"/>
        <end position="310"/>
    </location>
</feature>
<gene>
    <name evidence="3" type="ORF">BZ3500_MVSOF-1268-A1-R1_CHR10-1G02681</name>
</gene>
<feature type="compositionally biased region" description="Polar residues" evidence="1">
    <location>
        <begin position="88"/>
        <end position="108"/>
    </location>
</feature>